<keyword evidence="3" id="KW-1185">Reference proteome</keyword>
<evidence type="ECO:0000313" key="2">
    <source>
        <dbReference type="EMBL" id="KAH9299674.1"/>
    </source>
</evidence>
<feature type="transmembrane region" description="Helical" evidence="1">
    <location>
        <begin position="72"/>
        <end position="92"/>
    </location>
</feature>
<evidence type="ECO:0000313" key="3">
    <source>
        <dbReference type="Proteomes" id="UP000824469"/>
    </source>
</evidence>
<dbReference type="Proteomes" id="UP000824469">
    <property type="component" value="Unassembled WGS sequence"/>
</dbReference>
<reference evidence="2 3" key="1">
    <citation type="journal article" date="2021" name="Nat. Plants">
        <title>The Taxus genome provides insights into paclitaxel biosynthesis.</title>
        <authorList>
            <person name="Xiong X."/>
            <person name="Gou J."/>
            <person name="Liao Q."/>
            <person name="Li Y."/>
            <person name="Zhou Q."/>
            <person name="Bi G."/>
            <person name="Li C."/>
            <person name="Du R."/>
            <person name="Wang X."/>
            <person name="Sun T."/>
            <person name="Guo L."/>
            <person name="Liang H."/>
            <person name="Lu P."/>
            <person name="Wu Y."/>
            <person name="Zhang Z."/>
            <person name="Ro D.K."/>
            <person name="Shang Y."/>
            <person name="Huang S."/>
            <person name="Yan J."/>
        </authorList>
    </citation>
    <scope>NUCLEOTIDE SEQUENCE [LARGE SCALE GENOMIC DNA]</scope>
    <source>
        <strain evidence="2">Ta-2019</strain>
    </source>
</reference>
<keyword evidence="1" id="KW-0812">Transmembrane</keyword>
<organism evidence="2 3">
    <name type="scientific">Taxus chinensis</name>
    <name type="common">Chinese yew</name>
    <name type="synonym">Taxus wallichiana var. chinensis</name>
    <dbReference type="NCBI Taxonomy" id="29808"/>
    <lineage>
        <taxon>Eukaryota</taxon>
        <taxon>Viridiplantae</taxon>
        <taxon>Streptophyta</taxon>
        <taxon>Embryophyta</taxon>
        <taxon>Tracheophyta</taxon>
        <taxon>Spermatophyta</taxon>
        <taxon>Pinopsida</taxon>
        <taxon>Pinidae</taxon>
        <taxon>Conifers II</taxon>
        <taxon>Cupressales</taxon>
        <taxon>Taxaceae</taxon>
        <taxon>Taxus</taxon>
    </lineage>
</organism>
<evidence type="ECO:0000256" key="1">
    <source>
        <dbReference type="SAM" id="Phobius"/>
    </source>
</evidence>
<gene>
    <name evidence="2" type="ORF">KI387_031356</name>
</gene>
<comment type="caution">
    <text evidence="2">The sequence shown here is derived from an EMBL/GenBank/DDBJ whole genome shotgun (WGS) entry which is preliminary data.</text>
</comment>
<sequence>MRRYAFEVMYCSQEGYTGVFLALPSFSSELEHACMLWRPNTHKREIDGFLPLDTSSGVLFSRIFVGAMLRRLYSRLYCFSPIAFLLALQLIACSEAISITVRLHHAQQYHFAGACREQS</sequence>
<proteinExistence type="predicted"/>
<dbReference type="AlphaFoldDB" id="A0AA38CN09"/>
<protein>
    <submittedName>
        <fullName evidence="2">Uncharacterized protein</fullName>
    </submittedName>
</protein>
<keyword evidence="1" id="KW-1133">Transmembrane helix</keyword>
<name>A0AA38CN09_TAXCH</name>
<dbReference type="EMBL" id="JAHRHJ020000010">
    <property type="protein sequence ID" value="KAH9299674.1"/>
    <property type="molecule type" value="Genomic_DNA"/>
</dbReference>
<accession>A0AA38CN09</accession>
<feature type="non-terminal residue" evidence="2">
    <location>
        <position position="119"/>
    </location>
</feature>
<keyword evidence="1" id="KW-0472">Membrane</keyword>